<organism evidence="1 2">
    <name type="scientific">Frondihabitans sucicola</name>
    <dbReference type="NCBI Taxonomy" id="1268041"/>
    <lineage>
        <taxon>Bacteria</taxon>
        <taxon>Bacillati</taxon>
        <taxon>Actinomycetota</taxon>
        <taxon>Actinomycetes</taxon>
        <taxon>Micrococcales</taxon>
        <taxon>Microbacteriaceae</taxon>
        <taxon>Frondihabitans</taxon>
    </lineage>
</organism>
<sequence>MTTEIHVVSRDDRAHCAADVRGDTWFAAFVEELPRQVLHAWQAPGMGPTGDPMGSPTSYAHITRLTPAQYAAVAILGEGSIKTAPGALDAITLTIVDEAALTVHTIDFDGSYSTIVRPFAN</sequence>
<name>A0ABM8GW92_9MICO</name>
<dbReference type="Proteomes" id="UP001321486">
    <property type="component" value="Plasmid pNBRC108728a"/>
</dbReference>
<evidence type="ECO:0000313" key="1">
    <source>
        <dbReference type="EMBL" id="BDZ52652.1"/>
    </source>
</evidence>
<accession>A0ABM8GW92</accession>
<keyword evidence="2" id="KW-1185">Reference proteome</keyword>
<dbReference type="EMBL" id="AP027733">
    <property type="protein sequence ID" value="BDZ52652.1"/>
    <property type="molecule type" value="Genomic_DNA"/>
</dbReference>
<dbReference type="RefSeq" id="WP_286346934.1">
    <property type="nucleotide sequence ID" value="NZ_AP027733.1"/>
</dbReference>
<keyword evidence="1" id="KW-0614">Plasmid</keyword>
<protein>
    <submittedName>
        <fullName evidence="1">Uncharacterized protein</fullName>
    </submittedName>
</protein>
<evidence type="ECO:0000313" key="2">
    <source>
        <dbReference type="Proteomes" id="UP001321486"/>
    </source>
</evidence>
<proteinExistence type="predicted"/>
<reference evidence="2" key="1">
    <citation type="journal article" date="2019" name="Int. J. Syst. Evol. Microbiol.">
        <title>The Global Catalogue of Microorganisms (GCM) 10K type strain sequencing project: providing services to taxonomists for standard genome sequencing and annotation.</title>
        <authorList>
            <consortium name="The Broad Institute Genomics Platform"/>
            <consortium name="The Broad Institute Genome Sequencing Center for Infectious Disease"/>
            <person name="Wu L."/>
            <person name="Ma J."/>
        </authorList>
    </citation>
    <scope>NUCLEOTIDE SEQUENCE [LARGE SCALE GENOMIC DNA]</scope>
    <source>
        <strain evidence="2">NBRC 108728</strain>
    </source>
</reference>
<gene>
    <name evidence="1" type="ORF">GCM10025867_48930</name>
</gene>
<geneLocation type="plasmid" evidence="1 2">
    <name>pNBRC108728a</name>
</geneLocation>